<dbReference type="Proteomes" id="UP000760545">
    <property type="component" value="Unassembled WGS sequence"/>
</dbReference>
<proteinExistence type="predicted"/>
<evidence type="ECO:0000313" key="2">
    <source>
        <dbReference type="Proteomes" id="UP000760545"/>
    </source>
</evidence>
<dbReference type="RefSeq" id="WP_167917782.1">
    <property type="nucleotide sequence ID" value="NZ_JAAVJS010000010.1"/>
</dbReference>
<sequence>MKLLETNFAHQILKTVENKMGDVYFFENIAVVELREGVHFDMNNSATIINELESYFGNTKPYGIVANRINSYSINLMDTPHFRTQAKNLKAYGVVGHDLPSKMNAEIENGFCVSEKIDYNTITEAIKTVSEKVKSSAFSLN</sequence>
<keyword evidence="2" id="KW-1185">Reference proteome</keyword>
<comment type="caution">
    <text evidence="1">The sequence shown here is derived from an EMBL/GenBank/DDBJ whole genome shotgun (WGS) entry which is preliminary data.</text>
</comment>
<dbReference type="EMBL" id="JAAVJS010000010">
    <property type="protein sequence ID" value="NJX15542.1"/>
    <property type="molecule type" value="Genomic_DNA"/>
</dbReference>
<reference evidence="1 2" key="1">
    <citation type="submission" date="2020-03" db="EMBL/GenBank/DDBJ databases">
        <title>Tamlana sp. nov, isolated from XXX.</title>
        <authorList>
            <person name="Cao W.R."/>
        </authorList>
    </citation>
    <scope>NUCLEOTIDE SEQUENCE [LARGE SCALE GENOMIC DNA]</scope>
    <source>
        <strain evidence="1 2">HST1-43</strain>
    </source>
</reference>
<protein>
    <submittedName>
        <fullName evidence="1">Uncharacterized protein</fullName>
    </submittedName>
</protein>
<gene>
    <name evidence="1" type="ORF">HC176_08565</name>
</gene>
<name>A0ABX1DB11_9FLAO</name>
<organism evidence="1 2">
    <name type="scientific">Tamlana crocina</name>
    <dbReference type="NCBI Taxonomy" id="393006"/>
    <lineage>
        <taxon>Bacteria</taxon>
        <taxon>Pseudomonadati</taxon>
        <taxon>Bacteroidota</taxon>
        <taxon>Flavobacteriia</taxon>
        <taxon>Flavobacteriales</taxon>
        <taxon>Flavobacteriaceae</taxon>
        <taxon>Tamlana</taxon>
    </lineage>
</organism>
<accession>A0ABX1DB11</accession>
<evidence type="ECO:0000313" key="1">
    <source>
        <dbReference type="EMBL" id="NJX15542.1"/>
    </source>
</evidence>